<gene>
    <name evidence="5" type="ORF">RxyAA322_03120</name>
</gene>
<dbReference type="PROSITE" id="PS51832">
    <property type="entry name" value="HD_GYP"/>
    <property type="match status" value="1"/>
</dbReference>
<dbReference type="Gene3D" id="1.10.3210.10">
    <property type="entry name" value="Hypothetical protein af1432"/>
    <property type="match status" value="1"/>
</dbReference>
<evidence type="ECO:0008006" key="7">
    <source>
        <dbReference type="Google" id="ProtNLM"/>
    </source>
</evidence>
<evidence type="ECO:0000256" key="1">
    <source>
        <dbReference type="SAM" id="Phobius"/>
    </source>
</evidence>
<dbReference type="PROSITE" id="PS50887">
    <property type="entry name" value="GGDEF"/>
    <property type="match status" value="1"/>
</dbReference>
<feature type="domain" description="HD-GYP" evidence="4">
    <location>
        <begin position="461"/>
        <end position="655"/>
    </location>
</feature>
<dbReference type="Proteomes" id="UP000318065">
    <property type="component" value="Chromosome"/>
</dbReference>
<keyword evidence="1" id="KW-0472">Membrane</keyword>
<keyword evidence="1" id="KW-0812">Transmembrane</keyword>
<organism evidence="5 6">
    <name type="scientific">Rubrobacter xylanophilus</name>
    <dbReference type="NCBI Taxonomy" id="49319"/>
    <lineage>
        <taxon>Bacteria</taxon>
        <taxon>Bacillati</taxon>
        <taxon>Actinomycetota</taxon>
        <taxon>Rubrobacteria</taxon>
        <taxon>Rubrobacterales</taxon>
        <taxon>Rubrobacteraceae</taxon>
        <taxon>Rubrobacter</taxon>
    </lineage>
</organism>
<accession>A0A510HEW0</accession>
<reference evidence="5" key="1">
    <citation type="journal article" date="2019" name="Microbiol. Resour. Announc.">
        <title>Complete Genome Sequence of Rubrobacter xylanophilus Strain AA3-22, Isolated from Arima Onsen in Japan.</title>
        <authorList>
            <person name="Tomariguchi N."/>
            <person name="Miyazaki K."/>
        </authorList>
    </citation>
    <scope>NUCLEOTIDE SEQUENCE [LARGE SCALE GENOMIC DNA]</scope>
    <source>
        <strain evidence="5">AA3-22</strain>
    </source>
</reference>
<dbReference type="EMBL" id="AP019791">
    <property type="protein sequence ID" value="BBL78458.1"/>
    <property type="molecule type" value="Genomic_DNA"/>
</dbReference>
<dbReference type="InterPro" id="IPR006674">
    <property type="entry name" value="HD_domain"/>
</dbReference>
<dbReference type="SMART" id="SM00267">
    <property type="entry name" value="GGDEF"/>
    <property type="match status" value="1"/>
</dbReference>
<dbReference type="NCBIfam" id="TIGR00277">
    <property type="entry name" value="HDIG"/>
    <property type="match status" value="1"/>
</dbReference>
<evidence type="ECO:0000259" key="2">
    <source>
        <dbReference type="PROSITE" id="PS50887"/>
    </source>
</evidence>
<dbReference type="InterPro" id="IPR043128">
    <property type="entry name" value="Rev_trsase/Diguanyl_cyclase"/>
</dbReference>
<sequence length="655" mass="69581">MRSGSMPGDPLATGLIRLAAAAALTVLLFVSGLGEGAAAYAGVALLAAFGLAGVAGHPRRLLREPLVPLLADACAASLLVLGTGGGDSPLFPLYFLAALGLVRVGEVWRQVSGGVLLLAGYAFVSGGDLSEGSLVRGGLLAAFCLVTVVLGRELRGLSGRGRELAVRAERERELAGRLAELGERFGPVLGLLDPGRVLEWAVGAARGLSGAAYAHAVLIDANVHRTSMGEEVDTCPTWWHPAVQELVLRSARSGEPVRRPGLGVHGVEGFLAVPVEVPGGEHGGALVVGGGRFGEVEERLLRVLAGQLSAALRDAGDAPGGRDVTTGLPNRASLHRVLRQELSYGGAATIVSVRLEGLEGFTRSNGMALSEALVRRIGGRLAGRHRTFRYGVDEFCLLVRGAEGVRARRVARWARDVVREVAGDLEASVGYAVSSGGAREPEELLAEARRPREEGEARRRLEVEVREVVAALHEAASVRDPELGEHMREVSRIARSVGEKLGLSPAELEALTYGALLHDIGKLGVPDAILSKPSALSPREYEIVKLHTEHGARILRRVRALSEAMLAVRHHHERFDGGGYPDGLQGADIPLLARIVFVADAFDSMTRSRPYRSGASRREALKEIALNSGSQFDPRVVDALFEVMEELERRRLSSA</sequence>
<dbReference type="PANTHER" id="PTHR45228">
    <property type="entry name" value="CYCLIC DI-GMP PHOSPHODIESTERASE TM_0186-RELATED"/>
    <property type="match status" value="1"/>
</dbReference>
<dbReference type="SMART" id="SM00471">
    <property type="entry name" value="HDc"/>
    <property type="match status" value="1"/>
</dbReference>
<dbReference type="InterPro" id="IPR029016">
    <property type="entry name" value="GAF-like_dom_sf"/>
</dbReference>
<evidence type="ECO:0000313" key="6">
    <source>
        <dbReference type="Proteomes" id="UP000318065"/>
    </source>
</evidence>
<dbReference type="SUPFAM" id="SSF55073">
    <property type="entry name" value="Nucleotide cyclase"/>
    <property type="match status" value="1"/>
</dbReference>
<dbReference type="InterPro" id="IPR000160">
    <property type="entry name" value="GGDEF_dom"/>
</dbReference>
<feature type="domain" description="GGDEF" evidence="2">
    <location>
        <begin position="346"/>
        <end position="468"/>
    </location>
</feature>
<feature type="transmembrane region" description="Helical" evidence="1">
    <location>
        <begin position="37"/>
        <end position="54"/>
    </location>
</feature>
<protein>
    <recommendedName>
        <fullName evidence="7">Metal dependent phosphohydrolase</fullName>
    </recommendedName>
</protein>
<dbReference type="Pfam" id="PF00990">
    <property type="entry name" value="GGDEF"/>
    <property type="match status" value="1"/>
</dbReference>
<dbReference type="InterPro" id="IPR052020">
    <property type="entry name" value="Cyclic_di-GMP/3'3'-cGAMP_PDE"/>
</dbReference>
<evidence type="ECO:0000313" key="5">
    <source>
        <dbReference type="EMBL" id="BBL78458.1"/>
    </source>
</evidence>
<name>A0A510HEW0_9ACTN</name>
<dbReference type="AlphaFoldDB" id="A0A510HEW0"/>
<dbReference type="SUPFAM" id="SSF55781">
    <property type="entry name" value="GAF domain-like"/>
    <property type="match status" value="1"/>
</dbReference>
<dbReference type="Gene3D" id="3.30.70.270">
    <property type="match status" value="1"/>
</dbReference>
<keyword evidence="6" id="KW-1185">Reference proteome</keyword>
<dbReference type="SUPFAM" id="SSF109604">
    <property type="entry name" value="HD-domain/PDEase-like"/>
    <property type="match status" value="1"/>
</dbReference>
<keyword evidence="1" id="KW-1133">Transmembrane helix</keyword>
<dbReference type="Pfam" id="PF13487">
    <property type="entry name" value="HD_5"/>
    <property type="match status" value="1"/>
</dbReference>
<dbReference type="OrthoDB" id="23692at2"/>
<proteinExistence type="predicted"/>
<dbReference type="Gene3D" id="3.30.450.40">
    <property type="match status" value="1"/>
</dbReference>
<dbReference type="CDD" id="cd00077">
    <property type="entry name" value="HDc"/>
    <property type="match status" value="1"/>
</dbReference>
<dbReference type="PROSITE" id="PS51831">
    <property type="entry name" value="HD"/>
    <property type="match status" value="1"/>
</dbReference>
<evidence type="ECO:0000259" key="4">
    <source>
        <dbReference type="PROSITE" id="PS51832"/>
    </source>
</evidence>
<dbReference type="InterPro" id="IPR003607">
    <property type="entry name" value="HD/PDEase_dom"/>
</dbReference>
<dbReference type="InterPro" id="IPR006675">
    <property type="entry name" value="HDIG_dom"/>
</dbReference>
<feature type="transmembrane region" description="Helical" evidence="1">
    <location>
        <begin position="12"/>
        <end position="31"/>
    </location>
</feature>
<dbReference type="InterPro" id="IPR029787">
    <property type="entry name" value="Nucleotide_cyclase"/>
</dbReference>
<dbReference type="RefSeq" id="WP_143526601.1">
    <property type="nucleotide sequence ID" value="NZ_AP019791.1"/>
</dbReference>
<dbReference type="InterPro" id="IPR037522">
    <property type="entry name" value="HD_GYP_dom"/>
</dbReference>
<evidence type="ECO:0000259" key="3">
    <source>
        <dbReference type="PROSITE" id="PS51831"/>
    </source>
</evidence>
<dbReference type="PANTHER" id="PTHR45228:SF4">
    <property type="entry name" value="LIPOPROTEIN"/>
    <property type="match status" value="1"/>
</dbReference>
<feature type="domain" description="HD" evidence="3">
    <location>
        <begin position="483"/>
        <end position="605"/>
    </location>
</feature>